<evidence type="ECO:0000313" key="1">
    <source>
        <dbReference type="EMBL" id="KGB26520.1"/>
    </source>
</evidence>
<dbReference type="EMBL" id="JOKM01000006">
    <property type="protein sequence ID" value="KGB26520.1"/>
    <property type="molecule type" value="Genomic_DNA"/>
</dbReference>
<dbReference type="PATRIC" id="fig|104102.7.peg.144"/>
<dbReference type="Proteomes" id="UP000029448">
    <property type="component" value="Unassembled WGS sequence"/>
</dbReference>
<keyword evidence="2" id="KW-1185">Reference proteome</keyword>
<comment type="caution">
    <text evidence="1">The sequence shown here is derived from an EMBL/GenBank/DDBJ whole genome shotgun (WGS) entry which is preliminary data.</text>
</comment>
<protein>
    <submittedName>
        <fullName evidence="1">Uncharacterized protein</fullName>
    </submittedName>
</protein>
<proteinExistence type="predicted"/>
<evidence type="ECO:0000313" key="2">
    <source>
        <dbReference type="Proteomes" id="UP000029448"/>
    </source>
</evidence>
<dbReference type="STRING" id="104102.AtDm6_0146"/>
<sequence length="55" mass="6058">MIRAKREAQQAGRTVVVEMCVKTRCSPYHLALMTGAQEWSDENAQKTSFQGASVG</sequence>
<reference evidence="1 2" key="1">
    <citation type="submission" date="2014-06" db="EMBL/GenBank/DDBJ databases">
        <title>Functional and comparative genomic analyses of the Drosophila gut microbiota identify candidate symbiosis factors.</title>
        <authorList>
            <person name="Newell P.D."/>
            <person name="Chaston J.M."/>
            <person name="Douglas A.E."/>
        </authorList>
    </citation>
    <scope>NUCLEOTIDE SEQUENCE [LARGE SCALE GENOMIC DNA]</scope>
    <source>
        <strain evidence="1 2">DmCS_006</strain>
    </source>
</reference>
<organism evidence="1 2">
    <name type="scientific">Acetobacter tropicalis</name>
    <dbReference type="NCBI Taxonomy" id="104102"/>
    <lineage>
        <taxon>Bacteria</taxon>
        <taxon>Pseudomonadati</taxon>
        <taxon>Pseudomonadota</taxon>
        <taxon>Alphaproteobacteria</taxon>
        <taxon>Acetobacterales</taxon>
        <taxon>Acetobacteraceae</taxon>
        <taxon>Acetobacter</taxon>
    </lineage>
</organism>
<gene>
    <name evidence="1" type="ORF">AtDm6_0146</name>
</gene>
<name>A0A094YX00_9PROT</name>
<accession>A0A094YX00</accession>
<dbReference type="AlphaFoldDB" id="A0A094YX00"/>